<dbReference type="CDD" id="cd00174">
    <property type="entry name" value="SH3"/>
    <property type="match status" value="1"/>
</dbReference>
<feature type="compositionally biased region" description="Basic and acidic residues" evidence="3">
    <location>
        <begin position="525"/>
        <end position="541"/>
    </location>
</feature>
<feature type="region of interest" description="Disordered" evidence="3">
    <location>
        <begin position="161"/>
        <end position="180"/>
    </location>
</feature>
<dbReference type="InterPro" id="IPR001452">
    <property type="entry name" value="SH3_domain"/>
</dbReference>
<protein>
    <submittedName>
        <fullName evidence="5">Assembly of actin patch protein</fullName>
    </submittedName>
</protein>
<feature type="region of interest" description="Disordered" evidence="3">
    <location>
        <begin position="79"/>
        <end position="125"/>
    </location>
</feature>
<feature type="compositionally biased region" description="Basic and acidic residues" evidence="3">
    <location>
        <begin position="641"/>
        <end position="654"/>
    </location>
</feature>
<evidence type="ECO:0000256" key="1">
    <source>
        <dbReference type="ARBA" id="ARBA00022443"/>
    </source>
</evidence>
<evidence type="ECO:0000313" key="5">
    <source>
        <dbReference type="EMBL" id="WFD17378.1"/>
    </source>
</evidence>
<keyword evidence="1 2" id="KW-0728">SH3 domain</keyword>
<feature type="region of interest" description="Disordered" evidence="3">
    <location>
        <begin position="728"/>
        <end position="853"/>
    </location>
</feature>
<feature type="compositionally biased region" description="Polar residues" evidence="3">
    <location>
        <begin position="588"/>
        <end position="598"/>
    </location>
</feature>
<dbReference type="SUPFAM" id="SSF50044">
    <property type="entry name" value="SH3-domain"/>
    <property type="match status" value="1"/>
</dbReference>
<feature type="compositionally biased region" description="Basic and acidic residues" evidence="3">
    <location>
        <begin position="170"/>
        <end position="180"/>
    </location>
</feature>
<feature type="compositionally biased region" description="Polar residues" evidence="3">
    <location>
        <begin position="334"/>
        <end position="348"/>
    </location>
</feature>
<dbReference type="PROSITE" id="PS50002">
    <property type="entry name" value="SH3"/>
    <property type="match status" value="1"/>
</dbReference>
<reference evidence="5 6" key="1">
    <citation type="submission" date="2023-03" db="EMBL/GenBank/DDBJ databases">
        <title>Mating type loci evolution in Malassezia.</title>
        <authorList>
            <person name="Coelho M.A."/>
        </authorList>
    </citation>
    <scope>NUCLEOTIDE SEQUENCE [LARGE SCALE GENOMIC DNA]</scope>
    <source>
        <strain evidence="5 6">CBS 13387</strain>
    </source>
</reference>
<proteinExistence type="predicted"/>
<organism evidence="5 6">
    <name type="scientific">Malassezia arunalokei</name>
    <dbReference type="NCBI Taxonomy" id="1514897"/>
    <lineage>
        <taxon>Eukaryota</taxon>
        <taxon>Fungi</taxon>
        <taxon>Dikarya</taxon>
        <taxon>Basidiomycota</taxon>
        <taxon>Ustilaginomycotina</taxon>
        <taxon>Malasseziomycetes</taxon>
        <taxon>Malasseziales</taxon>
        <taxon>Malasseziaceae</taxon>
        <taxon>Malassezia</taxon>
    </lineage>
</organism>
<accession>A0AAJ6CPC1</accession>
<dbReference type="Gene3D" id="2.30.30.40">
    <property type="entry name" value="SH3 Domains"/>
    <property type="match status" value="1"/>
</dbReference>
<name>A0AAJ6CPC1_9BASI</name>
<feature type="compositionally biased region" description="Basic and acidic residues" evidence="3">
    <location>
        <begin position="484"/>
        <end position="493"/>
    </location>
</feature>
<evidence type="ECO:0000313" key="6">
    <source>
        <dbReference type="Proteomes" id="UP001217582"/>
    </source>
</evidence>
<feature type="compositionally biased region" description="Polar residues" evidence="3">
    <location>
        <begin position="233"/>
        <end position="246"/>
    </location>
</feature>
<dbReference type="EMBL" id="CP119922">
    <property type="protein sequence ID" value="WFD17378.1"/>
    <property type="molecule type" value="Genomic_DNA"/>
</dbReference>
<keyword evidence="6" id="KW-1185">Reference proteome</keyword>
<dbReference type="Proteomes" id="UP001217582">
    <property type="component" value="Chromosome 7"/>
</dbReference>
<dbReference type="AlphaFoldDB" id="A0AAJ6CPC1"/>
<gene>
    <name evidence="5" type="primary">BBC1</name>
    <name evidence="5" type="ORF">MARU1_003430</name>
</gene>
<feature type="compositionally biased region" description="Basic and acidic residues" evidence="3">
    <location>
        <begin position="350"/>
        <end position="376"/>
    </location>
</feature>
<evidence type="ECO:0000256" key="3">
    <source>
        <dbReference type="SAM" id="MobiDB-lite"/>
    </source>
</evidence>
<evidence type="ECO:0000256" key="2">
    <source>
        <dbReference type="PROSITE-ProRule" id="PRU00192"/>
    </source>
</evidence>
<feature type="compositionally biased region" description="Basic and acidic residues" evidence="3">
    <location>
        <begin position="199"/>
        <end position="213"/>
    </location>
</feature>
<feature type="compositionally biased region" description="Low complexity" evidence="3">
    <location>
        <begin position="732"/>
        <end position="741"/>
    </location>
</feature>
<sequence>MSFPWYARSIVKYKSPHPQDLSFPKDQDLRVLGYADRGAEEEEAEEEDDRWYVGEWLDGSRQGQFPASLVVRINSEEADVPHSPVLPAEEPISAPKDISNEDASSVAPEHVQEKAPVNAEEPQEKVPVEGVQELVHGEASGSAEQPQEKVPVEGVQELVHGEASGSAEQPQEKVQVKEVTVEPEVARTVPIEQPMVQEVHAEKMPQDSERVEPEPCNEVMAPLQEQAPAPITPTLSESVPETQASATLPFHSPKDTPAEPTQDHAAPSSTTDAQVAEPSIDPSAMSLRDRIAAFNKPVEKGPPPPLPRGKPGSWKRTVPANVAPKHVDARTDAAPSTMSASDAQSSIKMSLKERMSALQRNEEAIARPALTKERQTPSKLTNSLPAEPSGEDAEHRASIARRMAALGGRRVEPGLFGILPKAEAPKQKDQEDASEQDASEKAKSQDSQAMVASTGEAPLVVPRRPVAPRTRRIKPAQEPAKVSENSEVHHSTERQIPAFESATDPPAPPMDEGASTVESSASCKAGEECREGGLVTHKEPEEAPAAHNEHLSMSEGEVGSEKSVPPRETTESCVPAQQEALALPPSDPSSTKPVQPSSEALPAPYKADQGVLNASLTGSVDTPEVEPTEPQVLKTLVPPIQEREDTPLPSEHDVYSGMQTVSPEQPAIPSPTDPIEHIAYAMSTMSASSGVTEDSDPDFAEQHALLEHLLQHPGEASCIRQEPVSSFHERTPMASPPIMGMPMPPRRSTHDNISPLSPMEYNKPFSYTKSPVGTETAPSTRMPPRPTRRAPTLPVSEDTLPSPPIKPRLSSSIIDVPIPNSDAQTEEATSPSSAVPDRPRRAPPRAPSSETPT</sequence>
<evidence type="ECO:0000259" key="4">
    <source>
        <dbReference type="PROSITE" id="PS50002"/>
    </source>
</evidence>
<feature type="domain" description="SH3" evidence="4">
    <location>
        <begin position="2"/>
        <end position="75"/>
    </location>
</feature>
<feature type="region of interest" description="Disordered" evidence="3">
    <location>
        <begin position="185"/>
        <end position="656"/>
    </location>
</feature>
<dbReference type="InterPro" id="IPR036028">
    <property type="entry name" value="SH3-like_dom_sf"/>
</dbReference>